<proteinExistence type="predicted"/>
<dbReference type="EMBL" id="FNKK01000002">
    <property type="protein sequence ID" value="SDR27425.1"/>
    <property type="molecule type" value="Genomic_DNA"/>
</dbReference>
<accession>A0A1H1HPG8</accession>
<feature type="chain" id="PRO_5039119596" evidence="1">
    <location>
        <begin position="34"/>
        <end position="131"/>
    </location>
</feature>
<organism evidence="2 3">
    <name type="scientific">Thermostaphylospora chromogena</name>
    <dbReference type="NCBI Taxonomy" id="35622"/>
    <lineage>
        <taxon>Bacteria</taxon>
        <taxon>Bacillati</taxon>
        <taxon>Actinomycetota</taxon>
        <taxon>Actinomycetes</taxon>
        <taxon>Streptosporangiales</taxon>
        <taxon>Thermomonosporaceae</taxon>
        <taxon>Thermostaphylospora</taxon>
    </lineage>
</organism>
<name>A0A1H1HPG8_9ACTN</name>
<evidence type="ECO:0000256" key="1">
    <source>
        <dbReference type="SAM" id="SignalP"/>
    </source>
</evidence>
<evidence type="ECO:0000313" key="3">
    <source>
        <dbReference type="Proteomes" id="UP000217103"/>
    </source>
</evidence>
<dbReference type="STRING" id="35622.SAMN04489764_4680"/>
<reference evidence="2 3" key="1">
    <citation type="submission" date="2016-10" db="EMBL/GenBank/DDBJ databases">
        <authorList>
            <person name="de Groot N.N."/>
        </authorList>
    </citation>
    <scope>NUCLEOTIDE SEQUENCE [LARGE SCALE GENOMIC DNA]</scope>
    <source>
        <strain evidence="2 3">DSM 43794</strain>
    </source>
</reference>
<dbReference type="AlphaFoldDB" id="A0A1H1HPG8"/>
<evidence type="ECO:0000313" key="2">
    <source>
        <dbReference type="EMBL" id="SDR27425.1"/>
    </source>
</evidence>
<protein>
    <submittedName>
        <fullName evidence="2">Uncharacterized protein</fullName>
    </submittedName>
</protein>
<feature type="signal peptide" evidence="1">
    <location>
        <begin position="1"/>
        <end position="33"/>
    </location>
</feature>
<dbReference type="Proteomes" id="UP000217103">
    <property type="component" value="Unassembled WGS sequence"/>
</dbReference>
<gene>
    <name evidence="2" type="ORF">SAMN04489764_4680</name>
</gene>
<sequence>MRWLIAACRRVAVPAAALTAAVGASLIPAPAAAAAEPETAGIVCVPENRVCAGIDGTAGRYYYSFRINSAPQPLTPVFTVNGDAASGSARIGWIGSTAHGEFHPNVPLASGDEVCMLLSQVPPGRFCDTVP</sequence>
<keyword evidence="1" id="KW-0732">Signal</keyword>
<keyword evidence="3" id="KW-1185">Reference proteome</keyword>